<evidence type="ECO:0000256" key="2">
    <source>
        <dbReference type="ARBA" id="ARBA00022801"/>
    </source>
</evidence>
<evidence type="ECO:0000313" key="5">
    <source>
        <dbReference type="EMBL" id="GAA3787536.1"/>
    </source>
</evidence>
<evidence type="ECO:0000313" key="6">
    <source>
        <dbReference type="Proteomes" id="UP001500888"/>
    </source>
</evidence>
<dbReference type="GO" id="GO:0016787">
    <property type="term" value="F:hydrolase activity"/>
    <property type="evidence" value="ECO:0007669"/>
    <property type="project" value="UniProtKB-KW"/>
</dbReference>
<gene>
    <name evidence="5" type="ORF">GCM10022226_02300</name>
</gene>
<proteinExistence type="predicted"/>
<accession>A0ABP7H915</accession>
<dbReference type="EMBL" id="BAAAZR010000001">
    <property type="protein sequence ID" value="GAA3787536.1"/>
    <property type="molecule type" value="Genomic_DNA"/>
</dbReference>
<evidence type="ECO:0000256" key="4">
    <source>
        <dbReference type="SAM" id="MobiDB-lite"/>
    </source>
</evidence>
<protein>
    <submittedName>
        <fullName evidence="5">HAD family hydrolase</fullName>
    </submittedName>
</protein>
<dbReference type="InterPro" id="IPR023214">
    <property type="entry name" value="HAD_sf"/>
</dbReference>
<dbReference type="Gene3D" id="3.40.50.1000">
    <property type="entry name" value="HAD superfamily/HAD-like"/>
    <property type="match status" value="1"/>
</dbReference>
<keyword evidence="3" id="KW-0460">Magnesium</keyword>
<dbReference type="PRINTS" id="PR00413">
    <property type="entry name" value="HADHALOGNASE"/>
</dbReference>
<dbReference type="InterPro" id="IPR036412">
    <property type="entry name" value="HAD-like_sf"/>
</dbReference>
<keyword evidence="6" id="KW-1185">Reference proteome</keyword>
<name>A0ABP7H915_9ACTN</name>
<dbReference type="InterPro" id="IPR006439">
    <property type="entry name" value="HAD-SF_hydro_IA"/>
</dbReference>
<comment type="caution">
    <text evidence="5">The sequence shown here is derived from an EMBL/GenBank/DDBJ whole genome shotgun (WGS) entry which is preliminary data.</text>
</comment>
<organism evidence="5 6">
    <name type="scientific">Sphaerisporangium flaviroseum</name>
    <dbReference type="NCBI Taxonomy" id="509199"/>
    <lineage>
        <taxon>Bacteria</taxon>
        <taxon>Bacillati</taxon>
        <taxon>Actinomycetota</taxon>
        <taxon>Actinomycetes</taxon>
        <taxon>Streptosporangiales</taxon>
        <taxon>Streptosporangiaceae</taxon>
        <taxon>Sphaerisporangium</taxon>
    </lineage>
</organism>
<comment type="cofactor">
    <cofactor evidence="1">
        <name>Mg(2+)</name>
        <dbReference type="ChEBI" id="CHEBI:18420"/>
    </cofactor>
</comment>
<keyword evidence="2 5" id="KW-0378">Hydrolase</keyword>
<evidence type="ECO:0000256" key="1">
    <source>
        <dbReference type="ARBA" id="ARBA00001946"/>
    </source>
</evidence>
<feature type="region of interest" description="Disordered" evidence="4">
    <location>
        <begin position="236"/>
        <end position="260"/>
    </location>
</feature>
<dbReference type="SUPFAM" id="SSF56784">
    <property type="entry name" value="HAD-like"/>
    <property type="match status" value="1"/>
</dbReference>
<dbReference type="PANTHER" id="PTHR46470">
    <property type="entry name" value="N-ACYLNEURAMINATE-9-PHOSPHATASE"/>
    <property type="match status" value="1"/>
</dbReference>
<dbReference type="NCBIfam" id="TIGR01549">
    <property type="entry name" value="HAD-SF-IA-v1"/>
    <property type="match status" value="1"/>
</dbReference>
<dbReference type="RefSeq" id="WP_344933076.1">
    <property type="nucleotide sequence ID" value="NZ_BAAAZR010000001.1"/>
</dbReference>
<reference evidence="6" key="1">
    <citation type="journal article" date="2019" name="Int. J. Syst. Evol. Microbiol.">
        <title>The Global Catalogue of Microorganisms (GCM) 10K type strain sequencing project: providing services to taxonomists for standard genome sequencing and annotation.</title>
        <authorList>
            <consortium name="The Broad Institute Genomics Platform"/>
            <consortium name="The Broad Institute Genome Sequencing Center for Infectious Disease"/>
            <person name="Wu L."/>
            <person name="Ma J."/>
        </authorList>
    </citation>
    <scope>NUCLEOTIDE SEQUENCE [LARGE SCALE GENOMIC DNA]</scope>
    <source>
        <strain evidence="6">JCM 16908</strain>
    </source>
</reference>
<dbReference type="Proteomes" id="UP001500888">
    <property type="component" value="Unassembled WGS sequence"/>
</dbReference>
<dbReference type="SFLD" id="SFLDG01129">
    <property type="entry name" value="C1.5:_HAD__Beta-PGM__Phosphata"/>
    <property type="match status" value="1"/>
</dbReference>
<dbReference type="InterPro" id="IPR051400">
    <property type="entry name" value="HAD-like_hydrolase"/>
</dbReference>
<dbReference type="Gene3D" id="1.20.120.1600">
    <property type="match status" value="1"/>
</dbReference>
<sequence length="260" mass="28421">MALRVQALLFDLDGTLVDHDTAAAAALDEALQTIAGLPDLDREHLHRRWAELEQHTMDRYLAGELTFTGQRRLRVISLAAELGLGAWDDTQADTWFAGYLRHYEAAWRAYQDVRPALDVLARHHPHVRLGVLTNGDAEQQRRKLTDVGLAADLPDVIVSSEAAAAKPSPAIFEHACDRLQLHADQVAYVGDRLQTDAIPAVKAGMHGIWLNRRGDPTPTDLLTIQTLHDIPALLTDLDGTPPPATSRPGSSSRPAPIGDS</sequence>
<dbReference type="SFLD" id="SFLDS00003">
    <property type="entry name" value="Haloacid_Dehalogenase"/>
    <property type="match status" value="1"/>
</dbReference>
<evidence type="ECO:0000256" key="3">
    <source>
        <dbReference type="ARBA" id="ARBA00022842"/>
    </source>
</evidence>
<dbReference type="PANTHER" id="PTHR46470:SF4">
    <property type="entry name" value="5-AMINO-6-(5-PHOSPHO-D-RIBITYLAMINO)URACIL PHOSPHATASE YIGB"/>
    <property type="match status" value="1"/>
</dbReference>
<dbReference type="Pfam" id="PF00702">
    <property type="entry name" value="Hydrolase"/>
    <property type="match status" value="1"/>
</dbReference>